<accession>A0A9P0E0B2</accession>
<dbReference type="AlphaFoldDB" id="A0A9P0E0B2"/>
<keyword evidence="4" id="KW-1185">Reference proteome</keyword>
<protein>
    <submittedName>
        <fullName evidence="3">Uncharacterized protein</fullName>
    </submittedName>
</protein>
<feature type="transmembrane region" description="Helical" evidence="2">
    <location>
        <begin position="73"/>
        <end position="90"/>
    </location>
</feature>
<proteinExistence type="predicted"/>
<dbReference type="GO" id="GO:0005549">
    <property type="term" value="F:odorant binding"/>
    <property type="evidence" value="ECO:0007669"/>
    <property type="project" value="InterPro"/>
</dbReference>
<keyword evidence="1" id="KW-0732">Signal</keyword>
<dbReference type="SUPFAM" id="SSF47565">
    <property type="entry name" value="Insect pheromone/odorant-binding proteins"/>
    <property type="match status" value="1"/>
</dbReference>
<keyword evidence="2" id="KW-1133">Transmembrane helix</keyword>
<dbReference type="InterPro" id="IPR006170">
    <property type="entry name" value="PBP/GOBP"/>
</dbReference>
<dbReference type="EMBL" id="OV725077">
    <property type="protein sequence ID" value="CAH1391404.1"/>
    <property type="molecule type" value="Genomic_DNA"/>
</dbReference>
<feature type="transmembrane region" description="Helical" evidence="2">
    <location>
        <begin position="51"/>
        <end position="67"/>
    </location>
</feature>
<sequence>MATPSSSDNITVIMDTLGPNEVRENAWELVTGRKRSITTNERDPRKQLKKAFWTLYIGCTALGFTSIDKMNRIVIVVALILACIFSCYGLSPDMKAAVDECKNQHNLDSDQIKTAFDKKEIPETAHGKCFMSCVMEKMGVLKDGKIDLDRILEINRKKFKDPENLGKADEIANRCANVESPDSEECSLATELAKCALKNAIELKLEVPKDEI</sequence>
<keyword evidence="2" id="KW-0472">Membrane</keyword>
<dbReference type="PANTHER" id="PTHR11857:SF42">
    <property type="entry name" value="GENERAL ODORANT-BINDING PROTEIN 19D-RELATED"/>
    <property type="match status" value="1"/>
</dbReference>
<evidence type="ECO:0000313" key="4">
    <source>
        <dbReference type="Proteomes" id="UP001152798"/>
    </source>
</evidence>
<gene>
    <name evidence="3" type="ORF">NEZAVI_LOCUS2430</name>
</gene>
<dbReference type="Pfam" id="PF01395">
    <property type="entry name" value="PBP_GOBP"/>
    <property type="match status" value="1"/>
</dbReference>
<reference evidence="3" key="1">
    <citation type="submission" date="2022-01" db="EMBL/GenBank/DDBJ databases">
        <authorList>
            <person name="King R."/>
        </authorList>
    </citation>
    <scope>NUCLEOTIDE SEQUENCE</scope>
</reference>
<organism evidence="3 4">
    <name type="scientific">Nezara viridula</name>
    <name type="common">Southern green stink bug</name>
    <name type="synonym">Cimex viridulus</name>
    <dbReference type="NCBI Taxonomy" id="85310"/>
    <lineage>
        <taxon>Eukaryota</taxon>
        <taxon>Metazoa</taxon>
        <taxon>Ecdysozoa</taxon>
        <taxon>Arthropoda</taxon>
        <taxon>Hexapoda</taxon>
        <taxon>Insecta</taxon>
        <taxon>Pterygota</taxon>
        <taxon>Neoptera</taxon>
        <taxon>Paraneoptera</taxon>
        <taxon>Hemiptera</taxon>
        <taxon>Heteroptera</taxon>
        <taxon>Panheteroptera</taxon>
        <taxon>Pentatomomorpha</taxon>
        <taxon>Pentatomoidea</taxon>
        <taxon>Pentatomidae</taxon>
        <taxon>Pentatominae</taxon>
        <taxon>Nezara</taxon>
    </lineage>
</organism>
<evidence type="ECO:0000256" key="2">
    <source>
        <dbReference type="SAM" id="Phobius"/>
    </source>
</evidence>
<evidence type="ECO:0000313" key="3">
    <source>
        <dbReference type="EMBL" id="CAH1391404.1"/>
    </source>
</evidence>
<evidence type="ECO:0000256" key="1">
    <source>
        <dbReference type="ARBA" id="ARBA00022729"/>
    </source>
</evidence>
<dbReference type="SMART" id="SM00708">
    <property type="entry name" value="PhBP"/>
    <property type="match status" value="1"/>
</dbReference>
<dbReference type="Proteomes" id="UP001152798">
    <property type="component" value="Chromosome 1"/>
</dbReference>
<name>A0A9P0E0B2_NEZVI</name>
<dbReference type="GO" id="GO:0007608">
    <property type="term" value="P:sensory perception of smell"/>
    <property type="evidence" value="ECO:0007669"/>
    <property type="project" value="TreeGrafter"/>
</dbReference>
<dbReference type="GO" id="GO:0005615">
    <property type="term" value="C:extracellular space"/>
    <property type="evidence" value="ECO:0007669"/>
    <property type="project" value="TreeGrafter"/>
</dbReference>
<dbReference type="InterPro" id="IPR036728">
    <property type="entry name" value="PBP_GOBP_sf"/>
</dbReference>
<keyword evidence="2" id="KW-0812">Transmembrane</keyword>
<dbReference type="PANTHER" id="PTHR11857">
    <property type="entry name" value="ODORANT BINDING PROTEIN-RELATED"/>
    <property type="match status" value="1"/>
</dbReference>
<dbReference type="CDD" id="cd23992">
    <property type="entry name" value="PBP_GOBP"/>
    <property type="match status" value="1"/>
</dbReference>
<dbReference type="Gene3D" id="1.10.238.20">
    <property type="entry name" value="Pheromone/general odorant binding protein domain"/>
    <property type="match status" value="1"/>
</dbReference>
<dbReference type="OrthoDB" id="6610259at2759"/>